<dbReference type="EMBL" id="MU839848">
    <property type="protein sequence ID" value="KAK1750316.1"/>
    <property type="molecule type" value="Genomic_DNA"/>
</dbReference>
<reference evidence="2" key="1">
    <citation type="submission" date="2023-06" db="EMBL/GenBank/DDBJ databases">
        <title>Genome-scale phylogeny and comparative genomics of the fungal order Sordariales.</title>
        <authorList>
            <consortium name="Lawrence Berkeley National Laboratory"/>
            <person name="Hensen N."/>
            <person name="Bonometti L."/>
            <person name="Westerberg I."/>
            <person name="Brannstrom I.O."/>
            <person name="Guillou S."/>
            <person name="Cros-Aarteil S."/>
            <person name="Calhoun S."/>
            <person name="Haridas S."/>
            <person name="Kuo A."/>
            <person name="Mondo S."/>
            <person name="Pangilinan J."/>
            <person name="Riley R."/>
            <person name="Labutti K."/>
            <person name="Andreopoulos B."/>
            <person name="Lipzen A."/>
            <person name="Chen C."/>
            <person name="Yanf M."/>
            <person name="Daum C."/>
            <person name="Ng V."/>
            <person name="Clum A."/>
            <person name="Steindorff A."/>
            <person name="Ohm R."/>
            <person name="Martin F."/>
            <person name="Silar P."/>
            <person name="Natvig D."/>
            <person name="Lalanne C."/>
            <person name="Gautier V."/>
            <person name="Ament-Velasquez S.L."/>
            <person name="Kruys A."/>
            <person name="Hutchinson M.I."/>
            <person name="Powell A.J."/>
            <person name="Barry K."/>
            <person name="Miller A.N."/>
            <person name="Grigoriev I.V."/>
            <person name="Debuchy R."/>
            <person name="Gladieux P."/>
            <person name="Thoren M.H."/>
            <person name="Johannesson H."/>
        </authorList>
    </citation>
    <scope>NUCLEOTIDE SEQUENCE</scope>
    <source>
        <strain evidence="2">PSN4</strain>
    </source>
</reference>
<feature type="compositionally biased region" description="Polar residues" evidence="1">
    <location>
        <begin position="1"/>
        <end position="24"/>
    </location>
</feature>
<sequence length="201" mass="21340">MSHVETQTENQPAAGQESVVTSLSKPIRTRRQLAAGQEENARAPLPSPLPPPPRKPTKIKIIGKYAGIFRKAEKAKQDRQRHIRKLLASTEKRAEKVATELLREAPPPPTKIIRKSVYQASAETTKAVLNEAAGHMDASLATEAGTIVADVNAAALFGAVRAGCKVVRGDAQVQAVFGLAEALMRGSVLGVLDCHGVGVGD</sequence>
<organism evidence="2 3">
    <name type="scientific">Echria macrotheca</name>
    <dbReference type="NCBI Taxonomy" id="438768"/>
    <lineage>
        <taxon>Eukaryota</taxon>
        <taxon>Fungi</taxon>
        <taxon>Dikarya</taxon>
        <taxon>Ascomycota</taxon>
        <taxon>Pezizomycotina</taxon>
        <taxon>Sordariomycetes</taxon>
        <taxon>Sordariomycetidae</taxon>
        <taxon>Sordariales</taxon>
        <taxon>Schizotheciaceae</taxon>
        <taxon>Echria</taxon>
    </lineage>
</organism>
<evidence type="ECO:0000313" key="2">
    <source>
        <dbReference type="EMBL" id="KAK1750316.1"/>
    </source>
</evidence>
<evidence type="ECO:0000313" key="3">
    <source>
        <dbReference type="Proteomes" id="UP001239445"/>
    </source>
</evidence>
<dbReference type="AlphaFoldDB" id="A0AAJ0B2A9"/>
<proteinExistence type="predicted"/>
<evidence type="ECO:0000256" key="1">
    <source>
        <dbReference type="SAM" id="MobiDB-lite"/>
    </source>
</evidence>
<gene>
    <name evidence="2" type="ORF">QBC47DRAFT_407256</name>
</gene>
<feature type="compositionally biased region" description="Pro residues" evidence="1">
    <location>
        <begin position="45"/>
        <end position="54"/>
    </location>
</feature>
<feature type="region of interest" description="Disordered" evidence="1">
    <location>
        <begin position="1"/>
        <end position="57"/>
    </location>
</feature>
<comment type="caution">
    <text evidence="2">The sequence shown here is derived from an EMBL/GenBank/DDBJ whole genome shotgun (WGS) entry which is preliminary data.</text>
</comment>
<dbReference type="Proteomes" id="UP001239445">
    <property type="component" value="Unassembled WGS sequence"/>
</dbReference>
<name>A0AAJ0B2A9_9PEZI</name>
<accession>A0AAJ0B2A9</accession>
<protein>
    <submittedName>
        <fullName evidence="2">Uncharacterized protein</fullName>
    </submittedName>
</protein>
<keyword evidence="3" id="KW-1185">Reference proteome</keyword>